<protein>
    <submittedName>
        <fullName evidence="7">Ribonuclease D</fullName>
        <ecNumber evidence="7">3.1.13.5</ecNumber>
    </submittedName>
</protein>
<proteinExistence type="predicted"/>
<keyword evidence="4 7" id="KW-0378">Hydrolase</keyword>
<keyword evidence="2" id="KW-0819">tRNA processing</keyword>
<dbReference type="InterPro" id="IPR051086">
    <property type="entry name" value="RNase_D-like"/>
</dbReference>
<dbReference type="SUPFAM" id="SSF53098">
    <property type="entry name" value="Ribonuclease H-like"/>
    <property type="match status" value="1"/>
</dbReference>
<dbReference type="PANTHER" id="PTHR47649:SF1">
    <property type="entry name" value="RIBONUCLEASE D"/>
    <property type="match status" value="1"/>
</dbReference>
<gene>
    <name evidence="7" type="primary">rnd</name>
    <name evidence="7" type="ORF">Q4490_03215</name>
</gene>
<accession>A0AAW7XFR8</accession>
<dbReference type="SMART" id="SM00341">
    <property type="entry name" value="HRDC"/>
    <property type="match status" value="1"/>
</dbReference>
<sequence length="390" mass="44507">MNEKAYDWSLLEAAAHDPVYVTTNEELAAYCDHWLSLPMIALDTEFQRVDTFYPIPGLIQIADDQRCYLIDPLEVTDFEPLVNVFNKPDLLKIIHAGSEDLELFNHTLGALPSPIFDTQMAAAFAGWGFTMGLLRLVEHALGVQLGKGETTSDWLRRPLSRDQEVYAALDVAYLPAICQQLTTILLEKGSLDWLMSESIDVLDNVIDKDPEGHVYYQRFSQVWGLPPHKLAGLRDLTSWREQQSRKRNVPRNRILRNQTLITLIERWPRNSLELSRVPDMRSKIIREDGDTILEILANAKDSAEKNPAEPINRPLPIIWNSRLKKLKAISRSVAQKRGIAPEILLRKKDLDALVRSKELTGEYQLPPALCGWRRELIGEALLAQLKQFEQ</sequence>
<comment type="caution">
    <text evidence="7">The sequence shown here is derived from an EMBL/GenBank/DDBJ whole genome shotgun (WGS) entry which is preliminary data.</text>
</comment>
<dbReference type="InterPro" id="IPR002562">
    <property type="entry name" value="3'-5'_exonuclease_dom"/>
</dbReference>
<organism evidence="7 8">
    <name type="scientific">Neptunomonas phycophila</name>
    <dbReference type="NCBI Taxonomy" id="1572645"/>
    <lineage>
        <taxon>Bacteria</taxon>
        <taxon>Pseudomonadati</taxon>
        <taxon>Pseudomonadota</taxon>
        <taxon>Gammaproteobacteria</taxon>
        <taxon>Oceanospirillales</taxon>
        <taxon>Oceanospirillaceae</taxon>
        <taxon>Neptunomonas</taxon>
    </lineage>
</organism>
<dbReference type="Proteomes" id="UP001169862">
    <property type="component" value="Unassembled WGS sequence"/>
</dbReference>
<name>A0AAW7XFR8_9GAMM</name>
<dbReference type="SMART" id="SM00474">
    <property type="entry name" value="35EXOc"/>
    <property type="match status" value="1"/>
</dbReference>
<keyword evidence="1" id="KW-0963">Cytoplasm</keyword>
<dbReference type="InterPro" id="IPR002121">
    <property type="entry name" value="HRDC_dom"/>
</dbReference>
<dbReference type="EMBL" id="JAUOPG010000002">
    <property type="protein sequence ID" value="MDO6452566.1"/>
    <property type="molecule type" value="Genomic_DNA"/>
</dbReference>
<dbReference type="InterPro" id="IPR036397">
    <property type="entry name" value="RNaseH_sf"/>
</dbReference>
<dbReference type="GO" id="GO:0008033">
    <property type="term" value="P:tRNA processing"/>
    <property type="evidence" value="ECO:0007669"/>
    <property type="project" value="UniProtKB-KW"/>
</dbReference>
<dbReference type="CDD" id="cd06142">
    <property type="entry name" value="RNaseD_exo"/>
    <property type="match status" value="1"/>
</dbReference>
<dbReference type="InterPro" id="IPR012337">
    <property type="entry name" value="RNaseH-like_sf"/>
</dbReference>
<dbReference type="PROSITE" id="PS50967">
    <property type="entry name" value="HRDC"/>
    <property type="match status" value="1"/>
</dbReference>
<evidence type="ECO:0000256" key="4">
    <source>
        <dbReference type="ARBA" id="ARBA00022801"/>
    </source>
</evidence>
<feature type="domain" description="HRDC" evidence="6">
    <location>
        <begin position="226"/>
        <end position="306"/>
    </location>
</feature>
<dbReference type="GO" id="GO:0000166">
    <property type="term" value="F:nucleotide binding"/>
    <property type="evidence" value="ECO:0007669"/>
    <property type="project" value="InterPro"/>
</dbReference>
<dbReference type="InterPro" id="IPR048579">
    <property type="entry name" value="RNAseD_HRDC_C"/>
</dbReference>
<dbReference type="Pfam" id="PF01612">
    <property type="entry name" value="DNA_pol_A_exo1"/>
    <property type="match status" value="1"/>
</dbReference>
<evidence type="ECO:0000256" key="3">
    <source>
        <dbReference type="ARBA" id="ARBA00022722"/>
    </source>
</evidence>
<keyword evidence="5" id="KW-0269">Exonuclease</keyword>
<dbReference type="Gene3D" id="3.30.420.10">
    <property type="entry name" value="Ribonuclease H-like superfamily/Ribonuclease H"/>
    <property type="match status" value="1"/>
</dbReference>
<dbReference type="InterPro" id="IPR006292">
    <property type="entry name" value="RNase_D"/>
</dbReference>
<evidence type="ECO:0000313" key="7">
    <source>
        <dbReference type="EMBL" id="MDO6452566.1"/>
    </source>
</evidence>
<dbReference type="RefSeq" id="WP_290037055.1">
    <property type="nucleotide sequence ID" value="NZ_JAUOPG010000002.1"/>
</dbReference>
<dbReference type="Pfam" id="PF21293">
    <property type="entry name" value="RNAseD_HRDC_C"/>
    <property type="match status" value="1"/>
</dbReference>
<dbReference type="InterPro" id="IPR044876">
    <property type="entry name" value="HRDC_dom_sf"/>
</dbReference>
<evidence type="ECO:0000256" key="2">
    <source>
        <dbReference type="ARBA" id="ARBA00022694"/>
    </source>
</evidence>
<dbReference type="AlphaFoldDB" id="A0AAW7XFR8"/>
<dbReference type="PANTHER" id="PTHR47649">
    <property type="entry name" value="RIBONUCLEASE D"/>
    <property type="match status" value="1"/>
</dbReference>
<dbReference type="NCBIfam" id="TIGR01388">
    <property type="entry name" value="rnd"/>
    <property type="match status" value="1"/>
</dbReference>
<dbReference type="GO" id="GO:0003676">
    <property type="term" value="F:nucleic acid binding"/>
    <property type="evidence" value="ECO:0007669"/>
    <property type="project" value="InterPro"/>
</dbReference>
<evidence type="ECO:0000313" key="8">
    <source>
        <dbReference type="Proteomes" id="UP001169862"/>
    </source>
</evidence>
<dbReference type="InterPro" id="IPR010997">
    <property type="entry name" value="HRDC-like_sf"/>
</dbReference>
<dbReference type="Pfam" id="PF00570">
    <property type="entry name" value="HRDC"/>
    <property type="match status" value="1"/>
</dbReference>
<evidence type="ECO:0000259" key="6">
    <source>
        <dbReference type="PROSITE" id="PS50967"/>
    </source>
</evidence>
<reference evidence="7" key="1">
    <citation type="submission" date="2023-07" db="EMBL/GenBank/DDBJ databases">
        <title>Genome content predicts the carbon catabolic preferences of heterotrophic bacteria.</title>
        <authorList>
            <person name="Gralka M."/>
        </authorList>
    </citation>
    <scope>NUCLEOTIDE SEQUENCE</scope>
    <source>
        <strain evidence="7">I2M16</strain>
    </source>
</reference>
<evidence type="ECO:0000256" key="5">
    <source>
        <dbReference type="ARBA" id="ARBA00022839"/>
    </source>
</evidence>
<dbReference type="GO" id="GO:0033890">
    <property type="term" value="F:ribonuclease D activity"/>
    <property type="evidence" value="ECO:0007669"/>
    <property type="project" value="UniProtKB-EC"/>
</dbReference>
<dbReference type="SUPFAM" id="SSF47819">
    <property type="entry name" value="HRDC-like"/>
    <property type="match status" value="2"/>
</dbReference>
<evidence type="ECO:0000256" key="1">
    <source>
        <dbReference type="ARBA" id="ARBA00022490"/>
    </source>
</evidence>
<dbReference type="Gene3D" id="1.10.150.80">
    <property type="entry name" value="HRDC domain"/>
    <property type="match status" value="2"/>
</dbReference>
<dbReference type="GO" id="GO:0008408">
    <property type="term" value="F:3'-5' exonuclease activity"/>
    <property type="evidence" value="ECO:0007669"/>
    <property type="project" value="InterPro"/>
</dbReference>
<dbReference type="EC" id="3.1.13.5" evidence="7"/>
<keyword evidence="3" id="KW-0540">Nuclease</keyword>